<accession>A0A6J5LGK1</accession>
<reference evidence="1" key="1">
    <citation type="submission" date="2020-04" db="EMBL/GenBank/DDBJ databases">
        <authorList>
            <person name="Chiriac C."/>
            <person name="Salcher M."/>
            <person name="Ghai R."/>
            <person name="Kavagutti S V."/>
        </authorList>
    </citation>
    <scope>NUCLEOTIDE SEQUENCE</scope>
</reference>
<evidence type="ECO:0000313" key="1">
    <source>
        <dbReference type="EMBL" id="CAB4132413.1"/>
    </source>
</evidence>
<gene>
    <name evidence="1" type="ORF">UFOVP253_16</name>
</gene>
<sequence>MMAATQEEMEAWDKGVQAQSLTNAGFCGYCGEACRPFHFLCPQELRDTACEYNGNHPRCDGDHKMELEGKTGKNFGEYEIYACTNPHCDYRESY</sequence>
<dbReference type="EMBL" id="LR796266">
    <property type="protein sequence ID" value="CAB4132413.1"/>
    <property type="molecule type" value="Genomic_DNA"/>
</dbReference>
<organism evidence="1">
    <name type="scientific">uncultured Caudovirales phage</name>
    <dbReference type="NCBI Taxonomy" id="2100421"/>
    <lineage>
        <taxon>Viruses</taxon>
        <taxon>Duplodnaviria</taxon>
        <taxon>Heunggongvirae</taxon>
        <taxon>Uroviricota</taxon>
        <taxon>Caudoviricetes</taxon>
        <taxon>Peduoviridae</taxon>
        <taxon>Maltschvirus</taxon>
        <taxon>Maltschvirus maltsch</taxon>
    </lineage>
</organism>
<protein>
    <submittedName>
        <fullName evidence="1">Uncharacterized protein</fullName>
    </submittedName>
</protein>
<proteinExistence type="predicted"/>
<name>A0A6J5LGK1_9CAUD</name>